<dbReference type="OrthoDB" id="3399718at2"/>
<comment type="caution">
    <text evidence="1">The sequence shown here is derived from an EMBL/GenBank/DDBJ whole genome shotgun (WGS) entry which is preliminary data.</text>
</comment>
<reference evidence="1 2" key="1">
    <citation type="submission" date="2017-03" db="EMBL/GenBank/DDBJ databases">
        <title>Whole genome sequence of Micromonospora wenchangensis, isolated from mangrove soil.</title>
        <authorList>
            <person name="Yang H."/>
        </authorList>
    </citation>
    <scope>NUCLEOTIDE SEQUENCE [LARGE SCALE GENOMIC DNA]</scope>
    <source>
        <strain evidence="1 2">CCTCC AA 2012002</strain>
    </source>
</reference>
<protein>
    <recommendedName>
        <fullName evidence="3">GIY-YIG nuclease family protein</fullName>
    </recommendedName>
</protein>
<accession>A0A246RNS2</accession>
<dbReference type="RefSeq" id="WP_088643757.1">
    <property type="nucleotide sequence ID" value="NZ_MZMV01000014.1"/>
</dbReference>
<evidence type="ECO:0008006" key="3">
    <source>
        <dbReference type="Google" id="ProtNLM"/>
    </source>
</evidence>
<sequence length="146" mass="17025">MTAYREYQDRKRLTARYRREIRSYGTHGDLKEAMIEAELTVFDRFGAHGLPHHYAGVYFIASGPSIKIGETADPYERMRDFHGSNPHGLELLHVIAEGGKSARQRLEGQLHRRFDHLRLPDHLEWFQNHPELMEFIGSVCSEECYP</sequence>
<dbReference type="Proteomes" id="UP000197174">
    <property type="component" value="Unassembled WGS sequence"/>
</dbReference>
<evidence type="ECO:0000313" key="1">
    <source>
        <dbReference type="EMBL" id="OWV08913.1"/>
    </source>
</evidence>
<organism evidence="1 2">
    <name type="scientific">Micromonospora wenchangensis</name>
    <dbReference type="NCBI Taxonomy" id="1185415"/>
    <lineage>
        <taxon>Bacteria</taxon>
        <taxon>Bacillati</taxon>
        <taxon>Actinomycetota</taxon>
        <taxon>Actinomycetes</taxon>
        <taxon>Micromonosporales</taxon>
        <taxon>Micromonosporaceae</taxon>
        <taxon>Micromonospora</taxon>
    </lineage>
</organism>
<dbReference type="AlphaFoldDB" id="A0A246RNS2"/>
<dbReference type="Pfam" id="PF13455">
    <property type="entry name" value="MUG113"/>
    <property type="match status" value="1"/>
</dbReference>
<evidence type="ECO:0000313" key="2">
    <source>
        <dbReference type="Proteomes" id="UP000197174"/>
    </source>
</evidence>
<dbReference type="EMBL" id="MZMV01000014">
    <property type="protein sequence ID" value="OWV08913.1"/>
    <property type="molecule type" value="Genomic_DNA"/>
</dbReference>
<proteinExistence type="predicted"/>
<name>A0A246RNS2_9ACTN</name>
<keyword evidence="2" id="KW-1185">Reference proteome</keyword>
<gene>
    <name evidence="1" type="ORF">B5D80_11235</name>
</gene>